<comment type="catalytic activity">
    <reaction evidence="2">
        <text>5-hydroxy-2-oxo-4-ureido-2,5-dihydro-1H-imidazole-5-carboxylate + H(+) = (S)-allantoin + CO2</text>
        <dbReference type="Rhea" id="RHEA:26301"/>
        <dbReference type="ChEBI" id="CHEBI:15378"/>
        <dbReference type="ChEBI" id="CHEBI:15678"/>
        <dbReference type="ChEBI" id="CHEBI:16526"/>
        <dbReference type="ChEBI" id="CHEBI:58639"/>
        <dbReference type="EC" id="4.1.1.97"/>
    </reaction>
</comment>
<dbReference type="InterPro" id="IPR018020">
    <property type="entry name" value="OHCU_decarboxylase"/>
</dbReference>
<dbReference type="GO" id="GO:0033971">
    <property type="term" value="F:hydroxyisourate hydrolase activity"/>
    <property type="evidence" value="ECO:0007669"/>
    <property type="project" value="UniProtKB-EC"/>
</dbReference>
<protein>
    <recommendedName>
        <fullName evidence="13">Hydroxyisourate hydrolase</fullName>
    </recommendedName>
</protein>
<dbReference type="InterPro" id="IPR036778">
    <property type="entry name" value="OHCU_decarboxylase_sf"/>
</dbReference>
<keyword evidence="6" id="KW-0378">Hydrolase</keyword>
<evidence type="ECO:0000313" key="11">
    <source>
        <dbReference type="EMBL" id="RIX36063.1"/>
    </source>
</evidence>
<evidence type="ECO:0008006" key="13">
    <source>
        <dbReference type="Google" id="ProtNLM"/>
    </source>
</evidence>
<keyword evidence="7" id="KW-0456">Lyase</keyword>
<reference evidence="11 12" key="1">
    <citation type="submission" date="2018-09" db="EMBL/GenBank/DDBJ databases">
        <title>Optimization and identification of Corynebacterium falsenii FN1-14 from fish paste.</title>
        <authorList>
            <person name="Daroonpunt R."/>
            <person name="Tanasupawat S."/>
        </authorList>
    </citation>
    <scope>NUCLEOTIDE SEQUENCE [LARGE SCALE GENOMIC DNA]</scope>
    <source>
        <strain evidence="11 12">FN1-14</strain>
    </source>
</reference>
<evidence type="ECO:0000256" key="4">
    <source>
        <dbReference type="ARBA" id="ARBA00022631"/>
    </source>
</evidence>
<accession>A0A418Q900</accession>
<evidence type="ECO:0000256" key="1">
    <source>
        <dbReference type="ARBA" id="ARBA00001043"/>
    </source>
</evidence>
<comment type="catalytic activity">
    <reaction evidence="1">
        <text>5-hydroxyisourate + H2O = 5-hydroxy-2-oxo-4-ureido-2,5-dihydro-1H-imidazole-5-carboxylate + H(+)</text>
        <dbReference type="Rhea" id="RHEA:23736"/>
        <dbReference type="ChEBI" id="CHEBI:15377"/>
        <dbReference type="ChEBI" id="CHEBI:15378"/>
        <dbReference type="ChEBI" id="CHEBI:18072"/>
        <dbReference type="ChEBI" id="CHEBI:58639"/>
        <dbReference type="EC" id="3.5.2.17"/>
    </reaction>
</comment>
<dbReference type="PANTHER" id="PTHR43466:SF1">
    <property type="entry name" value="2-OXO-4-HYDROXY-4-CARBOXY-5-UREIDOIMIDAZOLINE DECARBOXYLASE-RELATED"/>
    <property type="match status" value="1"/>
</dbReference>
<dbReference type="Pfam" id="PF09349">
    <property type="entry name" value="OHCU_decarbox"/>
    <property type="match status" value="1"/>
</dbReference>
<feature type="domain" description="Transthyretin/hydroxyisourate hydrolase" evidence="9">
    <location>
        <begin position="263"/>
        <end position="344"/>
    </location>
</feature>
<dbReference type="SUPFAM" id="SSF158694">
    <property type="entry name" value="UraD-Like"/>
    <property type="match status" value="1"/>
</dbReference>
<dbReference type="GO" id="GO:0019628">
    <property type="term" value="P:urate catabolic process"/>
    <property type="evidence" value="ECO:0007669"/>
    <property type="project" value="TreeGrafter"/>
</dbReference>
<keyword evidence="12" id="KW-1185">Reference proteome</keyword>
<keyword evidence="4" id="KW-0659">Purine metabolism</keyword>
<dbReference type="SUPFAM" id="SSF49472">
    <property type="entry name" value="Transthyretin (synonym: prealbumin)"/>
    <property type="match status" value="2"/>
</dbReference>
<dbReference type="Proteomes" id="UP000285278">
    <property type="component" value="Unassembled WGS sequence"/>
</dbReference>
<proteinExistence type="predicted"/>
<dbReference type="InterPro" id="IPR036817">
    <property type="entry name" value="Transthyretin/HIU_hydrolase_sf"/>
</dbReference>
<dbReference type="AlphaFoldDB" id="A0A418Q900"/>
<dbReference type="PANTHER" id="PTHR43466">
    <property type="entry name" value="2-OXO-4-HYDROXY-4-CARBOXY-5-UREIDOIMIDAZOLINE DECARBOXYLASE-RELATED"/>
    <property type="match status" value="1"/>
</dbReference>
<name>A0A418Q900_9CORY</name>
<sequence length="345" mass="35631">MASGTASGKGETGGVEAFNHAPERQAVSLLEPLFCSAQLAEQVVAARPFATADDAVDEMKELLRDLPEDAILESVNAHPPIGGSVEKGSLSESEQSAALGDQGAGGEGGGEGDGADPLTTIRALNEEYRGRFGYTFLIRAAGLTAGQILANLEQRLTNTPEAEWSEVLGNLAAINELRMRQMLESLGVTGPTLSTHVLDTSTGLPASGVHFELQLIQGVSGGSGTSSDSSASASSASSAIANSANSAEESAGVGSDATVNPGQSVVESGETNADGRFSFADRLGAGVYNLRFDTDSYFAARGIRGLYPWVDVTFRVDDVDLGAGASHLHIPLLLSPYGYSTYRGS</sequence>
<comment type="caution">
    <text evidence="11">The sequence shown here is derived from an EMBL/GenBank/DDBJ whole genome shotgun (WGS) entry which is preliminary data.</text>
</comment>
<dbReference type="InterPro" id="IPR014306">
    <property type="entry name" value="Hydroxyisourate_hydrolase"/>
</dbReference>
<evidence type="ECO:0000256" key="7">
    <source>
        <dbReference type="ARBA" id="ARBA00023239"/>
    </source>
</evidence>
<evidence type="ECO:0000256" key="5">
    <source>
        <dbReference type="ARBA" id="ARBA00022793"/>
    </source>
</evidence>
<evidence type="ECO:0000256" key="8">
    <source>
        <dbReference type="SAM" id="MobiDB-lite"/>
    </source>
</evidence>
<evidence type="ECO:0000256" key="2">
    <source>
        <dbReference type="ARBA" id="ARBA00001163"/>
    </source>
</evidence>
<feature type="region of interest" description="Disordered" evidence="8">
    <location>
        <begin position="247"/>
        <end position="270"/>
    </location>
</feature>
<dbReference type="GO" id="GO:0051997">
    <property type="term" value="F:2-oxo-4-hydroxy-4-carboxy-5-ureidoimidazoline decarboxylase activity"/>
    <property type="evidence" value="ECO:0007669"/>
    <property type="project" value="UniProtKB-EC"/>
</dbReference>
<feature type="region of interest" description="Disordered" evidence="8">
    <location>
        <begin position="76"/>
        <end position="118"/>
    </location>
</feature>
<feature type="domain" description="Oxo-4-hydroxy-4-carboxy-5-ureidoimidazoline decarboxylase" evidence="10">
    <location>
        <begin position="19"/>
        <end position="180"/>
    </location>
</feature>
<dbReference type="CDD" id="cd05822">
    <property type="entry name" value="TLP_HIUase"/>
    <property type="match status" value="1"/>
</dbReference>
<evidence type="ECO:0000256" key="6">
    <source>
        <dbReference type="ARBA" id="ARBA00022801"/>
    </source>
</evidence>
<comment type="pathway">
    <text evidence="3">Purine metabolism; urate degradation; (S)-allantoin from urate: step 3/3.</text>
</comment>
<evidence type="ECO:0000313" key="12">
    <source>
        <dbReference type="Proteomes" id="UP000285278"/>
    </source>
</evidence>
<dbReference type="EMBL" id="QXJK01000002">
    <property type="protein sequence ID" value="RIX36063.1"/>
    <property type="molecule type" value="Genomic_DNA"/>
</dbReference>
<dbReference type="InterPro" id="IPR023416">
    <property type="entry name" value="Transthyretin/HIU_hydrolase_d"/>
</dbReference>
<dbReference type="Pfam" id="PF00576">
    <property type="entry name" value="Transthyretin"/>
    <property type="match status" value="1"/>
</dbReference>
<gene>
    <name evidence="11" type="ORF">D3M95_01795</name>
</gene>
<evidence type="ECO:0000256" key="3">
    <source>
        <dbReference type="ARBA" id="ARBA00004754"/>
    </source>
</evidence>
<keyword evidence="5" id="KW-0210">Decarboxylase</keyword>
<dbReference type="GO" id="GO:0006144">
    <property type="term" value="P:purine nucleobase metabolic process"/>
    <property type="evidence" value="ECO:0007669"/>
    <property type="project" value="UniProtKB-KW"/>
</dbReference>
<dbReference type="Gene3D" id="2.60.40.180">
    <property type="entry name" value="Transthyretin/hydroxyisourate hydrolase domain"/>
    <property type="match status" value="1"/>
</dbReference>
<dbReference type="Gene3D" id="1.10.3330.10">
    <property type="entry name" value="Oxo-4-hydroxy-4-carboxy-5-ureidoimidazoline decarboxylase"/>
    <property type="match status" value="1"/>
</dbReference>
<evidence type="ECO:0000259" key="10">
    <source>
        <dbReference type="Pfam" id="PF09349"/>
    </source>
</evidence>
<feature type="compositionally biased region" description="Polar residues" evidence="8">
    <location>
        <begin position="257"/>
        <end position="270"/>
    </location>
</feature>
<feature type="compositionally biased region" description="Gly residues" evidence="8">
    <location>
        <begin position="102"/>
        <end position="112"/>
    </location>
</feature>
<organism evidence="11 12">
    <name type="scientific">Corynebacterium falsenii</name>
    <dbReference type="NCBI Taxonomy" id="108486"/>
    <lineage>
        <taxon>Bacteria</taxon>
        <taxon>Bacillati</taxon>
        <taxon>Actinomycetota</taxon>
        <taxon>Actinomycetes</taxon>
        <taxon>Mycobacteriales</taxon>
        <taxon>Corynebacteriaceae</taxon>
        <taxon>Corynebacterium</taxon>
    </lineage>
</organism>
<evidence type="ECO:0000259" key="9">
    <source>
        <dbReference type="Pfam" id="PF00576"/>
    </source>
</evidence>